<dbReference type="Pfam" id="PF18879">
    <property type="entry name" value="EspA_EspE"/>
    <property type="match status" value="1"/>
</dbReference>
<name>A0ABW9LIJ7_9MYCO</name>
<evidence type="ECO:0000313" key="5">
    <source>
        <dbReference type="Proteomes" id="UP001635816"/>
    </source>
</evidence>
<evidence type="ECO:0000313" key="4">
    <source>
        <dbReference type="EMBL" id="MFN6547791.1"/>
    </source>
</evidence>
<dbReference type="EMBL" id="JBKBDD010000017">
    <property type="protein sequence ID" value="MFN6547791.1"/>
    <property type="molecule type" value="Genomic_DNA"/>
</dbReference>
<dbReference type="Proteomes" id="UP001635816">
    <property type="component" value="Unassembled WGS sequence"/>
</dbReference>
<comment type="caution">
    <text evidence="4">The sequence shown here is derived from an EMBL/GenBank/DDBJ whole genome shotgun (WGS) entry which is preliminary data.</text>
</comment>
<feature type="region of interest" description="Disordered" evidence="1">
    <location>
        <begin position="165"/>
        <end position="185"/>
    </location>
</feature>
<feature type="region of interest" description="Disordered" evidence="1">
    <location>
        <begin position="245"/>
        <end position="265"/>
    </location>
</feature>
<protein>
    <submittedName>
        <fullName evidence="4">DUF6973 domain-containing protein</fullName>
    </submittedName>
</protein>
<dbReference type="Pfam" id="PF22322">
    <property type="entry name" value="DUF6973"/>
    <property type="match status" value="1"/>
</dbReference>
<gene>
    <name evidence="4" type="ORF">ACK4CT_31825</name>
</gene>
<dbReference type="InterPro" id="IPR043796">
    <property type="entry name" value="ESX-1_EspA/EspE-like"/>
</dbReference>
<sequence>MGALDAFYTTWSQARTTFGEGAPTTGDSFNGSAHLRQMQSTIESAAPDERWQGTASQAYAAKNAEHAAVYGKLANLDQRMAAEVSRAAEVVSAGRQDLEQTQSWVTSMDASIPPGKTGEIMRVILASKGIGQINDVITQSTGEMDDIGRRIEDIRKEYDAIAGEKAGAGVPESPEGDPPPVDPLDELKRKYQVDEDPDGALDWEPGWPLNMATEPMHVTATEARMLENLSPAALWDLNQTKKAAEAEAKARFPPQNGPNDTADNHTDAFRHAYWNALMTQRFGEAWTRDFATAHERLPGNPATAEAMDLYNNEVGRNIATAHPEATPAELADLVERAVNNGDTVVVAPNAGGDRLAWSDTVPEGGAGTTSRSTVPGQAPNPTGAGPGGVYDPGEPGGYGTSAGGY</sequence>
<feature type="region of interest" description="Disordered" evidence="1">
    <location>
        <begin position="350"/>
        <end position="405"/>
    </location>
</feature>
<evidence type="ECO:0000259" key="3">
    <source>
        <dbReference type="Pfam" id="PF22322"/>
    </source>
</evidence>
<dbReference type="RefSeq" id="WP_409545411.1">
    <property type="nucleotide sequence ID" value="NZ_JBKBDD010000017.1"/>
</dbReference>
<dbReference type="InterPro" id="IPR054246">
    <property type="entry name" value="DUF6973"/>
</dbReference>
<accession>A0ABW9LIJ7</accession>
<organism evidence="4 5">
    <name type="scientific">Mycolicibacterium nivoides</name>
    <dbReference type="NCBI Taxonomy" id="2487344"/>
    <lineage>
        <taxon>Bacteria</taxon>
        <taxon>Bacillati</taxon>
        <taxon>Actinomycetota</taxon>
        <taxon>Actinomycetes</taxon>
        <taxon>Mycobacteriales</taxon>
        <taxon>Mycobacteriaceae</taxon>
        <taxon>Mycolicibacterium</taxon>
    </lineage>
</organism>
<evidence type="ECO:0000259" key="2">
    <source>
        <dbReference type="Pfam" id="PF18879"/>
    </source>
</evidence>
<reference evidence="4 5" key="1">
    <citation type="submission" date="2024-12" db="EMBL/GenBank/DDBJ databases">
        <title>The coexistence of Mycolicibacterium septicum and Mycolicibacterium nivoides in clinical samples.</title>
        <authorList>
            <person name="Wang C."/>
            <person name="Feng Y."/>
            <person name="Zong Z."/>
        </authorList>
    </citation>
    <scope>NUCLEOTIDE SEQUENCE [LARGE SCALE GENOMIC DNA]</scope>
    <source>
        <strain evidence="4 5">120309</strain>
    </source>
</reference>
<evidence type="ECO:0000256" key="1">
    <source>
        <dbReference type="SAM" id="MobiDB-lite"/>
    </source>
</evidence>
<feature type="domain" description="ESX-1 secretion-associated protein EspA/EspE-like" evidence="2">
    <location>
        <begin position="18"/>
        <end position="99"/>
    </location>
</feature>
<proteinExistence type="predicted"/>
<feature type="compositionally biased region" description="Gly residues" evidence="1">
    <location>
        <begin position="384"/>
        <end position="405"/>
    </location>
</feature>
<keyword evidence="5" id="KW-1185">Reference proteome</keyword>
<feature type="domain" description="DUF6973" evidence="3">
    <location>
        <begin position="230"/>
        <end position="341"/>
    </location>
</feature>